<name>A0A194Q5E8_PAPXU</name>
<protein>
    <submittedName>
        <fullName evidence="2">Uncharacterized protein</fullName>
    </submittedName>
</protein>
<reference evidence="2 3" key="1">
    <citation type="journal article" date="2015" name="Nat. Commun.">
        <title>Outbred genome sequencing and CRISPR/Cas9 gene editing in butterflies.</title>
        <authorList>
            <person name="Li X."/>
            <person name="Fan D."/>
            <person name="Zhang W."/>
            <person name="Liu G."/>
            <person name="Zhang L."/>
            <person name="Zhao L."/>
            <person name="Fang X."/>
            <person name="Chen L."/>
            <person name="Dong Y."/>
            <person name="Chen Y."/>
            <person name="Ding Y."/>
            <person name="Zhao R."/>
            <person name="Feng M."/>
            <person name="Zhu Y."/>
            <person name="Feng Y."/>
            <person name="Jiang X."/>
            <person name="Zhu D."/>
            <person name="Xiang H."/>
            <person name="Feng X."/>
            <person name="Li S."/>
            <person name="Wang J."/>
            <person name="Zhang G."/>
            <person name="Kronforst M.R."/>
            <person name="Wang W."/>
        </authorList>
    </citation>
    <scope>NUCLEOTIDE SEQUENCE [LARGE SCALE GENOMIC DNA]</scope>
    <source>
        <strain evidence="2">Ya'a_city_454_Px</strain>
        <tissue evidence="2">Whole body</tissue>
    </source>
</reference>
<proteinExistence type="predicted"/>
<evidence type="ECO:0000313" key="2">
    <source>
        <dbReference type="EMBL" id="KPJ00235.1"/>
    </source>
</evidence>
<evidence type="ECO:0000313" key="3">
    <source>
        <dbReference type="Proteomes" id="UP000053268"/>
    </source>
</evidence>
<dbReference type="AlphaFoldDB" id="A0A194Q5E8"/>
<sequence length="99" mass="11002">MSDRCLRDTSPKRLHRSERQGCNAHQAFTAGAERGAPTPTPTPNPDTAYVDEAIFFSLFAKVHLVRGRLELKNHNLGLGALRSKYEMVLSERSSPPVVQ</sequence>
<evidence type="ECO:0000256" key="1">
    <source>
        <dbReference type="SAM" id="MobiDB-lite"/>
    </source>
</evidence>
<organism evidence="2 3">
    <name type="scientific">Papilio xuthus</name>
    <name type="common">Asian swallowtail butterfly</name>
    <dbReference type="NCBI Taxonomy" id="66420"/>
    <lineage>
        <taxon>Eukaryota</taxon>
        <taxon>Metazoa</taxon>
        <taxon>Ecdysozoa</taxon>
        <taxon>Arthropoda</taxon>
        <taxon>Hexapoda</taxon>
        <taxon>Insecta</taxon>
        <taxon>Pterygota</taxon>
        <taxon>Neoptera</taxon>
        <taxon>Endopterygota</taxon>
        <taxon>Lepidoptera</taxon>
        <taxon>Glossata</taxon>
        <taxon>Ditrysia</taxon>
        <taxon>Papilionoidea</taxon>
        <taxon>Papilionidae</taxon>
        <taxon>Papilioninae</taxon>
        <taxon>Papilio</taxon>
    </lineage>
</organism>
<dbReference type="Proteomes" id="UP000053268">
    <property type="component" value="Unassembled WGS sequence"/>
</dbReference>
<accession>A0A194Q5E8</accession>
<feature type="compositionally biased region" description="Basic and acidic residues" evidence="1">
    <location>
        <begin position="1"/>
        <end position="11"/>
    </location>
</feature>
<feature type="region of interest" description="Disordered" evidence="1">
    <location>
        <begin position="1"/>
        <end position="47"/>
    </location>
</feature>
<keyword evidence="3" id="KW-1185">Reference proteome</keyword>
<gene>
    <name evidence="2" type="ORF">RR46_03022</name>
</gene>
<dbReference type="EMBL" id="KQ459472">
    <property type="protein sequence ID" value="KPJ00235.1"/>
    <property type="molecule type" value="Genomic_DNA"/>
</dbReference>